<keyword evidence="3" id="KW-1185">Reference proteome</keyword>
<proteinExistence type="predicted"/>
<evidence type="ECO:0000313" key="3">
    <source>
        <dbReference type="Proteomes" id="UP000676246"/>
    </source>
</evidence>
<protein>
    <submittedName>
        <fullName evidence="2">Uncharacterized protein</fullName>
    </submittedName>
</protein>
<comment type="caution">
    <text evidence="2">The sequence shown here is derived from an EMBL/GenBank/DDBJ whole genome shotgun (WGS) entry which is preliminary data.</text>
</comment>
<dbReference type="RefSeq" id="WP_210856433.1">
    <property type="nucleotide sequence ID" value="NZ_JAGQDD010000019.1"/>
</dbReference>
<dbReference type="Proteomes" id="UP000676246">
    <property type="component" value="Unassembled WGS sequence"/>
</dbReference>
<sequence length="54" mass="6167">MKTRLSAPRPRNPFVAPALRRQAGAHRRPASGQRQQARQELRQELAAPPDWRSP</sequence>
<accession>A0A940YEI5</accession>
<dbReference type="EMBL" id="JAGQDD010000019">
    <property type="protein sequence ID" value="MBQ0932723.1"/>
    <property type="molecule type" value="Genomic_DNA"/>
</dbReference>
<reference evidence="2 3" key="1">
    <citation type="submission" date="2021-04" db="EMBL/GenBank/DDBJ databases">
        <title>The genome sequence of Ideonella sp. 3Y2.</title>
        <authorList>
            <person name="Liu Y."/>
        </authorList>
    </citation>
    <scope>NUCLEOTIDE SEQUENCE [LARGE SCALE GENOMIC DNA]</scope>
    <source>
        <strain evidence="2 3">3Y2</strain>
    </source>
</reference>
<evidence type="ECO:0000256" key="1">
    <source>
        <dbReference type="SAM" id="MobiDB-lite"/>
    </source>
</evidence>
<evidence type="ECO:0000313" key="2">
    <source>
        <dbReference type="EMBL" id="MBQ0932723.1"/>
    </source>
</evidence>
<name>A0A940YEI5_9BURK</name>
<dbReference type="AlphaFoldDB" id="A0A940YEI5"/>
<gene>
    <name evidence="2" type="ORF">KAK03_19765</name>
</gene>
<organism evidence="2 3">
    <name type="scientific">Ideonella alba</name>
    <dbReference type="NCBI Taxonomy" id="2824118"/>
    <lineage>
        <taxon>Bacteria</taxon>
        <taxon>Pseudomonadati</taxon>
        <taxon>Pseudomonadota</taxon>
        <taxon>Betaproteobacteria</taxon>
        <taxon>Burkholderiales</taxon>
        <taxon>Sphaerotilaceae</taxon>
        <taxon>Ideonella</taxon>
    </lineage>
</organism>
<feature type="region of interest" description="Disordered" evidence="1">
    <location>
        <begin position="1"/>
        <end position="54"/>
    </location>
</feature>